<feature type="compositionally biased region" description="Low complexity" evidence="1">
    <location>
        <begin position="316"/>
        <end position="329"/>
    </location>
</feature>
<feature type="region of interest" description="Disordered" evidence="1">
    <location>
        <begin position="165"/>
        <end position="384"/>
    </location>
</feature>
<organism evidence="2 3">
    <name type="scientific">Sistotremastrum suecicum HHB10207 ss-3</name>
    <dbReference type="NCBI Taxonomy" id="1314776"/>
    <lineage>
        <taxon>Eukaryota</taxon>
        <taxon>Fungi</taxon>
        <taxon>Dikarya</taxon>
        <taxon>Basidiomycota</taxon>
        <taxon>Agaricomycotina</taxon>
        <taxon>Agaricomycetes</taxon>
        <taxon>Sistotremastrales</taxon>
        <taxon>Sistotremastraceae</taxon>
        <taxon>Sistotremastrum</taxon>
    </lineage>
</organism>
<feature type="compositionally biased region" description="Basic and acidic residues" evidence="1">
    <location>
        <begin position="1"/>
        <end position="11"/>
    </location>
</feature>
<keyword evidence="3" id="KW-1185">Reference proteome</keyword>
<evidence type="ECO:0000313" key="2">
    <source>
        <dbReference type="EMBL" id="KZT35374.1"/>
    </source>
</evidence>
<accession>A0A166AJ51</accession>
<evidence type="ECO:0000313" key="3">
    <source>
        <dbReference type="Proteomes" id="UP000076798"/>
    </source>
</evidence>
<protein>
    <submittedName>
        <fullName evidence="2">Uncharacterized protein</fullName>
    </submittedName>
</protein>
<feature type="compositionally biased region" description="Low complexity" evidence="1">
    <location>
        <begin position="250"/>
        <end position="260"/>
    </location>
</feature>
<dbReference type="AlphaFoldDB" id="A0A166AJ51"/>
<dbReference type="InterPro" id="IPR028322">
    <property type="entry name" value="PNRC-like_rgn"/>
</dbReference>
<name>A0A166AJ51_9AGAM</name>
<feature type="compositionally biased region" description="Basic residues" evidence="1">
    <location>
        <begin position="361"/>
        <end position="372"/>
    </location>
</feature>
<reference evidence="2 3" key="1">
    <citation type="journal article" date="2016" name="Mol. Biol. Evol.">
        <title>Comparative Genomics of Early-Diverging Mushroom-Forming Fungi Provides Insights into the Origins of Lignocellulose Decay Capabilities.</title>
        <authorList>
            <person name="Nagy L.G."/>
            <person name="Riley R."/>
            <person name="Tritt A."/>
            <person name="Adam C."/>
            <person name="Daum C."/>
            <person name="Floudas D."/>
            <person name="Sun H."/>
            <person name="Yadav J.S."/>
            <person name="Pangilinan J."/>
            <person name="Larsson K.H."/>
            <person name="Matsuura K."/>
            <person name="Barry K."/>
            <person name="Labutti K."/>
            <person name="Kuo R."/>
            <person name="Ohm R.A."/>
            <person name="Bhattacharya S.S."/>
            <person name="Shirouzu T."/>
            <person name="Yoshinaga Y."/>
            <person name="Martin F.M."/>
            <person name="Grigoriev I.V."/>
            <person name="Hibbett D.S."/>
        </authorList>
    </citation>
    <scope>NUCLEOTIDE SEQUENCE [LARGE SCALE GENOMIC DNA]</scope>
    <source>
        <strain evidence="2 3">HHB10207 ss-3</strain>
    </source>
</reference>
<gene>
    <name evidence="2" type="ORF">SISSUDRAFT_1035597</name>
</gene>
<feature type="region of interest" description="Disordered" evidence="1">
    <location>
        <begin position="445"/>
        <end position="465"/>
    </location>
</feature>
<proteinExistence type="predicted"/>
<dbReference type="GO" id="GO:0016071">
    <property type="term" value="P:mRNA metabolic process"/>
    <property type="evidence" value="ECO:0007669"/>
    <property type="project" value="UniProtKB-ARBA"/>
</dbReference>
<sequence>MKYEKCTRDNWDSEEDRDPPECRSVGRRAHLEVHSAGLSALVDAALGLFVIETQRRLSNEARFRIRPEEALAKTRFVVAERRATSWRSMRALGSLLTVCCQSSSSSQCGQGRPERAGRVMERVPDVRDRIPEEILVPKAPQMPTFNHLSNHSHRRAVTALVVPHPSRTPGLLSIQTTPKQSPPRPHPSKQARNNHLQRRERHEPASASPSPHQQVPAVDDVFSSSTSSEPIINPRGRTPNNTHSNKRAAPRSSSRPTPSSDLAHAPPPSVAPSDKPFLTSQPSGRLAKSRRQRNNFKSAAPPPSPDSRPASPTPAGPVASVAAAPISVPKSKKVQNVNNNAHLTMSRSAPTLTHPNMAPRSQKRQKEKRPKNHSAPVSGMEEATDVSLDLEDLPLSDWDMAPSPLATRRPAANNAATWSPAHARPQSPLRTAPISVGPEPGVFPFPTSNSTPSPPRRHRSAHIRSPSFPLESLFSSVNLEGKSSGSFPLSEVAPPEDEATKLANMQSAFYRRYANSEFQNSPSPRELPKPKFLAGASIPAASDIFGPF</sequence>
<feature type="region of interest" description="Disordered" evidence="1">
    <location>
        <begin position="1"/>
        <end position="22"/>
    </location>
</feature>
<dbReference type="Proteomes" id="UP000076798">
    <property type="component" value="Unassembled WGS sequence"/>
</dbReference>
<dbReference type="Pfam" id="PF15365">
    <property type="entry name" value="PNRC"/>
    <property type="match status" value="1"/>
</dbReference>
<feature type="compositionally biased region" description="Polar residues" evidence="1">
    <location>
        <begin position="334"/>
        <end position="354"/>
    </location>
</feature>
<evidence type="ECO:0000256" key="1">
    <source>
        <dbReference type="SAM" id="MobiDB-lite"/>
    </source>
</evidence>
<dbReference type="EMBL" id="KV428141">
    <property type="protein sequence ID" value="KZT35374.1"/>
    <property type="molecule type" value="Genomic_DNA"/>
</dbReference>
<feature type="compositionally biased region" description="Pro residues" evidence="1">
    <location>
        <begin position="300"/>
        <end position="315"/>
    </location>
</feature>